<sequence>MATEKQCTTSGYPLPGDAGRLVGGAVGGGGVTSADAHLGPCETHASKEGAGGLEVAGCGPGPSARHGGGYTRPCCAPRLQAVTHPL</sequence>
<dbReference type="Proteomes" id="UP001066276">
    <property type="component" value="Chromosome 4_2"/>
</dbReference>
<dbReference type="AlphaFoldDB" id="A0AAV7SS81"/>
<evidence type="ECO:0000313" key="1">
    <source>
        <dbReference type="EMBL" id="KAJ1167020.1"/>
    </source>
</evidence>
<accession>A0AAV7SS81</accession>
<reference evidence="1" key="1">
    <citation type="journal article" date="2022" name="bioRxiv">
        <title>Sequencing and chromosome-scale assembly of the giantPleurodeles waltlgenome.</title>
        <authorList>
            <person name="Brown T."/>
            <person name="Elewa A."/>
            <person name="Iarovenko S."/>
            <person name="Subramanian E."/>
            <person name="Araus A.J."/>
            <person name="Petzold A."/>
            <person name="Susuki M."/>
            <person name="Suzuki K.-i.T."/>
            <person name="Hayashi T."/>
            <person name="Toyoda A."/>
            <person name="Oliveira C."/>
            <person name="Osipova E."/>
            <person name="Leigh N.D."/>
            <person name="Simon A."/>
            <person name="Yun M.H."/>
        </authorList>
    </citation>
    <scope>NUCLEOTIDE SEQUENCE</scope>
    <source>
        <strain evidence="1">20211129_DDA</strain>
        <tissue evidence="1">Liver</tissue>
    </source>
</reference>
<dbReference type="EMBL" id="JANPWB010000008">
    <property type="protein sequence ID" value="KAJ1167020.1"/>
    <property type="molecule type" value="Genomic_DNA"/>
</dbReference>
<comment type="caution">
    <text evidence="1">The sequence shown here is derived from an EMBL/GenBank/DDBJ whole genome shotgun (WGS) entry which is preliminary data.</text>
</comment>
<organism evidence="1 2">
    <name type="scientific">Pleurodeles waltl</name>
    <name type="common">Iberian ribbed newt</name>
    <dbReference type="NCBI Taxonomy" id="8319"/>
    <lineage>
        <taxon>Eukaryota</taxon>
        <taxon>Metazoa</taxon>
        <taxon>Chordata</taxon>
        <taxon>Craniata</taxon>
        <taxon>Vertebrata</taxon>
        <taxon>Euteleostomi</taxon>
        <taxon>Amphibia</taxon>
        <taxon>Batrachia</taxon>
        <taxon>Caudata</taxon>
        <taxon>Salamandroidea</taxon>
        <taxon>Salamandridae</taxon>
        <taxon>Pleurodelinae</taxon>
        <taxon>Pleurodeles</taxon>
    </lineage>
</organism>
<evidence type="ECO:0000313" key="2">
    <source>
        <dbReference type="Proteomes" id="UP001066276"/>
    </source>
</evidence>
<proteinExistence type="predicted"/>
<keyword evidence="2" id="KW-1185">Reference proteome</keyword>
<name>A0AAV7SS81_PLEWA</name>
<protein>
    <submittedName>
        <fullName evidence="1">Uncharacterized protein</fullName>
    </submittedName>
</protein>
<gene>
    <name evidence="1" type="ORF">NDU88_007413</name>
</gene>